<dbReference type="InterPro" id="IPR036514">
    <property type="entry name" value="SGNH_hydro_sf"/>
</dbReference>
<dbReference type="InterPro" id="IPR013830">
    <property type="entry name" value="SGNH_hydro"/>
</dbReference>
<dbReference type="InterPro" id="IPR051532">
    <property type="entry name" value="Ester_Hydrolysis_Enzymes"/>
</dbReference>
<dbReference type="EMBL" id="CP095075">
    <property type="protein sequence ID" value="UOR11074.1"/>
    <property type="molecule type" value="Genomic_DNA"/>
</dbReference>
<dbReference type="PANTHER" id="PTHR30383:SF27">
    <property type="entry name" value="SPORE GERMINATION LIPASE LIPC"/>
    <property type="match status" value="1"/>
</dbReference>
<keyword evidence="4" id="KW-1185">Reference proteome</keyword>
<sequence>MKKLKWLAIVILSLIFLVLIIASLINQPESMSQGDNSQPATEEKQTEEEKPSPKEKEYEEKPVEEQEEGTLSEGLQEVFTSVIEGAKNLFVHEDLKIVAIGDSLTQGVGDRTDNGGYVGILEETINSNEDSENINIENYGKRGNRTDQLLERMEKDELASSIEEADIVLITIGANDVMEVVKNNFTSLNYEDFAAEHVGYEKRLHQIMKRIIELNSDAPIYLIGLYNPFAKYFDNIPQLTQIMNEWNRIGKEVISEYDQATFIPIKDIFAGKEEELLWKQDHFHPNVKGYKQMAERILEVIRPEIEK</sequence>
<feature type="region of interest" description="Disordered" evidence="1">
    <location>
        <begin position="29"/>
        <end position="72"/>
    </location>
</feature>
<evidence type="ECO:0000259" key="2">
    <source>
        <dbReference type="Pfam" id="PF13472"/>
    </source>
</evidence>
<dbReference type="Pfam" id="PF13472">
    <property type="entry name" value="Lipase_GDSL_2"/>
    <property type="match status" value="1"/>
</dbReference>
<gene>
    <name evidence="3" type="ORF">MUO15_15940</name>
</gene>
<feature type="compositionally biased region" description="Basic and acidic residues" evidence="1">
    <location>
        <begin position="41"/>
        <end position="64"/>
    </location>
</feature>
<dbReference type="PANTHER" id="PTHR30383">
    <property type="entry name" value="THIOESTERASE 1/PROTEASE 1/LYSOPHOSPHOLIPASE L1"/>
    <property type="match status" value="1"/>
</dbReference>
<organism evidence="3 4">
    <name type="scientific">Halobacillus amylolyticus</name>
    <dbReference type="NCBI Taxonomy" id="2932259"/>
    <lineage>
        <taxon>Bacteria</taxon>
        <taxon>Bacillati</taxon>
        <taxon>Bacillota</taxon>
        <taxon>Bacilli</taxon>
        <taxon>Bacillales</taxon>
        <taxon>Bacillaceae</taxon>
        <taxon>Halobacillus</taxon>
    </lineage>
</organism>
<feature type="compositionally biased region" description="Polar residues" evidence="1">
    <location>
        <begin position="29"/>
        <end position="40"/>
    </location>
</feature>
<name>A0ABY4H8Z4_9BACI</name>
<dbReference type="SUPFAM" id="SSF52266">
    <property type="entry name" value="SGNH hydrolase"/>
    <property type="match status" value="1"/>
</dbReference>
<protein>
    <submittedName>
        <fullName evidence="3">SGNH/GDSL hydrolase family protein</fullName>
    </submittedName>
</protein>
<evidence type="ECO:0000313" key="4">
    <source>
        <dbReference type="Proteomes" id="UP000830326"/>
    </source>
</evidence>
<proteinExistence type="predicted"/>
<keyword evidence="3" id="KW-0378">Hydrolase</keyword>
<evidence type="ECO:0000313" key="3">
    <source>
        <dbReference type="EMBL" id="UOR11074.1"/>
    </source>
</evidence>
<dbReference type="GO" id="GO:0016787">
    <property type="term" value="F:hydrolase activity"/>
    <property type="evidence" value="ECO:0007669"/>
    <property type="project" value="UniProtKB-KW"/>
</dbReference>
<evidence type="ECO:0000256" key="1">
    <source>
        <dbReference type="SAM" id="MobiDB-lite"/>
    </source>
</evidence>
<accession>A0ABY4H8Z4</accession>
<dbReference type="RefSeq" id="WP_245030691.1">
    <property type="nucleotide sequence ID" value="NZ_CP095075.1"/>
</dbReference>
<reference evidence="3" key="1">
    <citation type="submission" date="2022-04" db="EMBL/GenBank/DDBJ databases">
        <title>Halobacillus sp. isolated from saltern.</title>
        <authorList>
            <person name="Won M."/>
            <person name="Lee C.-M."/>
            <person name="Woen H.-Y."/>
            <person name="Kwon S.-W."/>
        </authorList>
    </citation>
    <scope>NUCLEOTIDE SEQUENCE</scope>
    <source>
        <strain evidence="3">SSHM10-5</strain>
    </source>
</reference>
<dbReference type="Proteomes" id="UP000830326">
    <property type="component" value="Chromosome"/>
</dbReference>
<dbReference type="Gene3D" id="3.40.50.1110">
    <property type="entry name" value="SGNH hydrolase"/>
    <property type="match status" value="1"/>
</dbReference>
<feature type="domain" description="SGNH hydrolase-type esterase" evidence="2">
    <location>
        <begin position="99"/>
        <end position="291"/>
    </location>
</feature>
<dbReference type="CDD" id="cd04506">
    <property type="entry name" value="SGNH_hydrolase_YpmR_like"/>
    <property type="match status" value="1"/>
</dbReference>